<gene>
    <name evidence="7" type="ORF">GCM10022261_11910</name>
</gene>
<organism evidence="7 8">
    <name type="scientific">Brevibacterium daeguense</name>
    <dbReference type="NCBI Taxonomy" id="909936"/>
    <lineage>
        <taxon>Bacteria</taxon>
        <taxon>Bacillati</taxon>
        <taxon>Actinomycetota</taxon>
        <taxon>Actinomycetes</taxon>
        <taxon>Micrococcales</taxon>
        <taxon>Brevibacteriaceae</taxon>
        <taxon>Brevibacterium</taxon>
    </lineage>
</organism>
<dbReference type="CDD" id="cd06530">
    <property type="entry name" value="S26_SPase_I"/>
    <property type="match status" value="1"/>
</dbReference>
<feature type="transmembrane region" description="Helical" evidence="6">
    <location>
        <begin position="24"/>
        <end position="47"/>
    </location>
</feature>
<keyword evidence="3 6" id="KW-1133">Transmembrane helix</keyword>
<comment type="caution">
    <text evidence="7">The sequence shown here is derived from an EMBL/GenBank/DDBJ whole genome shotgun (WGS) entry which is preliminary data.</text>
</comment>
<proteinExistence type="predicted"/>
<keyword evidence="8" id="KW-1185">Reference proteome</keyword>
<dbReference type="Proteomes" id="UP001501586">
    <property type="component" value="Unassembled WGS sequence"/>
</dbReference>
<keyword evidence="2 6" id="KW-0812">Transmembrane</keyword>
<dbReference type="NCBIfam" id="TIGR02228">
    <property type="entry name" value="sigpep_I_arch"/>
    <property type="match status" value="1"/>
</dbReference>
<evidence type="ECO:0000313" key="7">
    <source>
        <dbReference type="EMBL" id="GAA4283660.1"/>
    </source>
</evidence>
<evidence type="ECO:0000256" key="6">
    <source>
        <dbReference type="SAM" id="Phobius"/>
    </source>
</evidence>
<dbReference type="SUPFAM" id="SSF51306">
    <property type="entry name" value="LexA/Signal peptidase"/>
    <property type="match status" value="1"/>
</dbReference>
<dbReference type="EC" id="3.4.21.89" evidence="5"/>
<evidence type="ECO:0000256" key="1">
    <source>
        <dbReference type="ARBA" id="ARBA00004370"/>
    </source>
</evidence>
<dbReference type="InterPro" id="IPR001733">
    <property type="entry name" value="Peptidase_S26B"/>
</dbReference>
<name>A0ABP8EI94_9MICO</name>
<protein>
    <recommendedName>
        <fullName evidence="5">Signal peptidase I</fullName>
        <ecNumber evidence="5">3.4.21.89</ecNumber>
    </recommendedName>
</protein>
<dbReference type="RefSeq" id="WP_236863739.1">
    <property type="nucleotide sequence ID" value="NZ_BAABAZ010000004.1"/>
</dbReference>
<accession>A0ABP8EI94</accession>
<dbReference type="InterPro" id="IPR019533">
    <property type="entry name" value="Peptidase_S26"/>
</dbReference>
<comment type="subcellular location">
    <subcellularLocation>
        <location evidence="1">Membrane</location>
    </subcellularLocation>
</comment>
<evidence type="ECO:0000313" key="8">
    <source>
        <dbReference type="Proteomes" id="UP001501586"/>
    </source>
</evidence>
<reference evidence="8" key="1">
    <citation type="journal article" date="2019" name="Int. J. Syst. Evol. Microbiol.">
        <title>The Global Catalogue of Microorganisms (GCM) 10K type strain sequencing project: providing services to taxonomists for standard genome sequencing and annotation.</title>
        <authorList>
            <consortium name="The Broad Institute Genomics Platform"/>
            <consortium name="The Broad Institute Genome Sequencing Center for Infectious Disease"/>
            <person name="Wu L."/>
            <person name="Ma J."/>
        </authorList>
    </citation>
    <scope>NUCLEOTIDE SEQUENCE [LARGE SCALE GENOMIC DNA]</scope>
    <source>
        <strain evidence="8">JCM 17458</strain>
    </source>
</reference>
<evidence type="ECO:0000256" key="3">
    <source>
        <dbReference type="ARBA" id="ARBA00022989"/>
    </source>
</evidence>
<keyword evidence="4 6" id="KW-0472">Membrane</keyword>
<evidence type="ECO:0000256" key="4">
    <source>
        <dbReference type="ARBA" id="ARBA00023136"/>
    </source>
</evidence>
<sequence length="195" mass="21100">MAHTTASRRTDPARSTMRVIGRRLIDVAAVAMLAIALVLIVPGFFGIQRYVITGGSMSGSFEVGAVAFARPVPVEDLQVGDIITYQPPAEAGISQLVTHRISHIETDPDHGQIFTTKGDANAADDPWQFQIDSPTQPTVVHAIDYLGWPMIWLADRTWRTILIGAPAAAIFLIAAREFLAALRRPAPATAHPDRA</sequence>
<dbReference type="EMBL" id="BAABAZ010000004">
    <property type="protein sequence ID" value="GAA4283660.1"/>
    <property type="molecule type" value="Genomic_DNA"/>
</dbReference>
<evidence type="ECO:0000256" key="5">
    <source>
        <dbReference type="NCBIfam" id="TIGR02228"/>
    </source>
</evidence>
<evidence type="ECO:0000256" key="2">
    <source>
        <dbReference type="ARBA" id="ARBA00022692"/>
    </source>
</evidence>
<feature type="transmembrane region" description="Helical" evidence="6">
    <location>
        <begin position="157"/>
        <end position="175"/>
    </location>
</feature>
<dbReference type="InterPro" id="IPR036286">
    <property type="entry name" value="LexA/Signal_pep-like_sf"/>
</dbReference>